<dbReference type="SUPFAM" id="SSF53067">
    <property type="entry name" value="Actin-like ATPase domain"/>
    <property type="match status" value="2"/>
</dbReference>
<dbReference type="InterPro" id="IPR003695">
    <property type="entry name" value="Ppx_GppA_N"/>
</dbReference>
<dbReference type="CDD" id="cd24119">
    <property type="entry name" value="ASKHA_NBD_MtPPX2-like"/>
    <property type="match status" value="1"/>
</dbReference>
<evidence type="ECO:0000313" key="2">
    <source>
        <dbReference type="EMBL" id="MSS85105.1"/>
    </source>
</evidence>
<sequence length="301" mass="32585">MKSVAAIDCGTNSIRLLIAKETPTGLVDLVREMRIVRLGQDVDRTGRLADTAVERTLAAVREYREIISHHDVERTRFVGTSAMRDAHNGKQFMDSVEAIIGVRPEIIPGEEEAALSFKGAVSSLTAPAPRMIVDIGGGSTEFVYGAEAPEAAISIDMGSVRVTERFGSDFDAAAQWVDDKLDQVEHAIDFVRLGALVGVAGTVTTLAAHSLGATRYQPELTHGQFLTWKQWNDAADFMKDQPVEVKAALPFMPPGRADVIGAGALIWQRIINRVDKRLPKLGGAYVSEHDILDGIALALVD</sequence>
<protein>
    <submittedName>
        <fullName evidence="2">Ppx/GppA family phosphatase</fullName>
    </submittedName>
</protein>
<dbReference type="Proteomes" id="UP000470875">
    <property type="component" value="Unassembled WGS sequence"/>
</dbReference>
<evidence type="ECO:0000313" key="3">
    <source>
        <dbReference type="Proteomes" id="UP000470875"/>
    </source>
</evidence>
<dbReference type="Gene3D" id="3.30.420.40">
    <property type="match status" value="1"/>
</dbReference>
<dbReference type="PANTHER" id="PTHR30005">
    <property type="entry name" value="EXOPOLYPHOSPHATASE"/>
    <property type="match status" value="1"/>
</dbReference>
<dbReference type="GO" id="GO:0016462">
    <property type="term" value="F:pyrophosphatase activity"/>
    <property type="evidence" value="ECO:0007669"/>
    <property type="project" value="TreeGrafter"/>
</dbReference>
<dbReference type="InterPro" id="IPR050273">
    <property type="entry name" value="GppA/Ppx_hydrolase"/>
</dbReference>
<name>A0A6N7W779_9ACTO</name>
<keyword evidence="3" id="KW-1185">Reference proteome</keyword>
<gene>
    <name evidence="2" type="ORF">FYJ24_10090</name>
</gene>
<accession>A0A6N7W779</accession>
<dbReference type="AlphaFoldDB" id="A0A6N7W779"/>
<dbReference type="Gene3D" id="3.30.420.150">
    <property type="entry name" value="Exopolyphosphatase. Domain 2"/>
    <property type="match status" value="1"/>
</dbReference>
<reference evidence="2 3" key="1">
    <citation type="submission" date="2019-08" db="EMBL/GenBank/DDBJ databases">
        <title>In-depth cultivation of the pig gut microbiome towards novel bacterial diversity and tailored functional studies.</title>
        <authorList>
            <person name="Wylensek D."/>
            <person name="Hitch T.C.A."/>
            <person name="Clavel T."/>
        </authorList>
    </citation>
    <scope>NUCLEOTIDE SEQUENCE [LARGE SCALE GENOMIC DNA]</scope>
    <source>
        <strain evidence="2 3">WB03_NA08</strain>
    </source>
</reference>
<dbReference type="Pfam" id="PF02541">
    <property type="entry name" value="Ppx-GppA"/>
    <property type="match status" value="1"/>
</dbReference>
<dbReference type="InterPro" id="IPR043129">
    <property type="entry name" value="ATPase_NBD"/>
</dbReference>
<dbReference type="EMBL" id="VULO01000012">
    <property type="protein sequence ID" value="MSS85105.1"/>
    <property type="molecule type" value="Genomic_DNA"/>
</dbReference>
<feature type="domain" description="Ppx/GppA phosphatase N-terminal" evidence="1">
    <location>
        <begin position="18"/>
        <end position="278"/>
    </location>
</feature>
<dbReference type="RefSeq" id="WP_318656647.1">
    <property type="nucleotide sequence ID" value="NZ_VULO01000012.1"/>
</dbReference>
<proteinExistence type="predicted"/>
<comment type="caution">
    <text evidence="2">The sequence shown here is derived from an EMBL/GenBank/DDBJ whole genome shotgun (WGS) entry which is preliminary data.</text>
</comment>
<dbReference type="PANTHER" id="PTHR30005:SF13">
    <property type="entry name" value="EXOPOLYPHOSPHATASE 2"/>
    <property type="match status" value="1"/>
</dbReference>
<organism evidence="2 3">
    <name type="scientific">Scrofimicrobium canadense</name>
    <dbReference type="NCBI Taxonomy" id="2652290"/>
    <lineage>
        <taxon>Bacteria</taxon>
        <taxon>Bacillati</taxon>
        <taxon>Actinomycetota</taxon>
        <taxon>Actinomycetes</taxon>
        <taxon>Actinomycetales</taxon>
        <taxon>Actinomycetaceae</taxon>
        <taxon>Scrofimicrobium</taxon>
    </lineage>
</organism>
<evidence type="ECO:0000259" key="1">
    <source>
        <dbReference type="Pfam" id="PF02541"/>
    </source>
</evidence>